<proteinExistence type="inferred from homology"/>
<dbReference type="OrthoDB" id="1103324at2759"/>
<comment type="pathway">
    <text evidence="3">Secondary metabolite biosynthesis.</text>
</comment>
<comment type="similarity">
    <text evidence="4 14">Belongs to the cytochrome P450 family.</text>
</comment>
<evidence type="ECO:0000256" key="2">
    <source>
        <dbReference type="ARBA" id="ARBA00004370"/>
    </source>
</evidence>
<evidence type="ECO:0000256" key="7">
    <source>
        <dbReference type="ARBA" id="ARBA00022723"/>
    </source>
</evidence>
<evidence type="ECO:0000256" key="10">
    <source>
        <dbReference type="ARBA" id="ARBA00023004"/>
    </source>
</evidence>
<evidence type="ECO:0000256" key="5">
    <source>
        <dbReference type="ARBA" id="ARBA00022617"/>
    </source>
</evidence>
<evidence type="ECO:0000256" key="12">
    <source>
        <dbReference type="ARBA" id="ARBA00023136"/>
    </source>
</evidence>
<dbReference type="InterPro" id="IPR001128">
    <property type="entry name" value="Cyt_P450"/>
</dbReference>
<evidence type="ECO:0000313" key="15">
    <source>
        <dbReference type="EMBL" id="THH14455.1"/>
    </source>
</evidence>
<keyword evidence="6" id="KW-0812">Transmembrane</keyword>
<dbReference type="PROSITE" id="PS00086">
    <property type="entry name" value="CYTOCHROME_P450"/>
    <property type="match status" value="1"/>
</dbReference>
<evidence type="ECO:0000256" key="8">
    <source>
        <dbReference type="ARBA" id="ARBA00022989"/>
    </source>
</evidence>
<dbReference type="GO" id="GO:0016020">
    <property type="term" value="C:membrane"/>
    <property type="evidence" value="ECO:0007669"/>
    <property type="project" value="UniProtKB-SubCell"/>
</dbReference>
<keyword evidence="8" id="KW-1133">Transmembrane helix</keyword>
<dbReference type="PRINTS" id="PR00385">
    <property type="entry name" value="P450"/>
</dbReference>
<dbReference type="SUPFAM" id="SSF48264">
    <property type="entry name" value="Cytochrome P450"/>
    <property type="match status" value="1"/>
</dbReference>
<keyword evidence="11 14" id="KW-0503">Monooxygenase</keyword>
<protein>
    <recommendedName>
        <fullName evidence="17">Cytochrome P450</fullName>
    </recommendedName>
</protein>
<dbReference type="InterPro" id="IPR017972">
    <property type="entry name" value="Cyt_P450_CS"/>
</dbReference>
<accession>A0A4S4LQS8</accession>
<comment type="cofactor">
    <cofactor evidence="1 13">
        <name>heme</name>
        <dbReference type="ChEBI" id="CHEBI:30413"/>
    </cofactor>
</comment>
<evidence type="ECO:0000313" key="16">
    <source>
        <dbReference type="Proteomes" id="UP000310158"/>
    </source>
</evidence>
<gene>
    <name evidence="15" type="ORF">EW146_g5883</name>
</gene>
<dbReference type="InterPro" id="IPR050364">
    <property type="entry name" value="Cytochrome_P450_fung"/>
</dbReference>
<keyword evidence="12" id="KW-0472">Membrane</keyword>
<dbReference type="GO" id="GO:0016705">
    <property type="term" value="F:oxidoreductase activity, acting on paired donors, with incorporation or reduction of molecular oxygen"/>
    <property type="evidence" value="ECO:0007669"/>
    <property type="project" value="InterPro"/>
</dbReference>
<dbReference type="Gene3D" id="1.10.630.10">
    <property type="entry name" value="Cytochrome P450"/>
    <property type="match status" value="1"/>
</dbReference>
<dbReference type="InterPro" id="IPR002401">
    <property type="entry name" value="Cyt_P450_E_grp-I"/>
</dbReference>
<dbReference type="PANTHER" id="PTHR46300:SF2">
    <property type="entry name" value="CYTOCHROME P450 MONOOXYGENASE ALNH-RELATED"/>
    <property type="match status" value="1"/>
</dbReference>
<dbReference type="PRINTS" id="PR00463">
    <property type="entry name" value="EP450I"/>
</dbReference>
<evidence type="ECO:0000256" key="1">
    <source>
        <dbReference type="ARBA" id="ARBA00001971"/>
    </source>
</evidence>
<dbReference type="GO" id="GO:0004497">
    <property type="term" value="F:monooxygenase activity"/>
    <property type="evidence" value="ECO:0007669"/>
    <property type="project" value="UniProtKB-KW"/>
</dbReference>
<dbReference type="GO" id="GO:0005506">
    <property type="term" value="F:iron ion binding"/>
    <property type="evidence" value="ECO:0007669"/>
    <property type="project" value="InterPro"/>
</dbReference>
<dbReference type="Gene3D" id="1.20.1280.140">
    <property type="match status" value="1"/>
</dbReference>
<evidence type="ECO:0000256" key="13">
    <source>
        <dbReference type="PIRSR" id="PIRSR602401-1"/>
    </source>
</evidence>
<keyword evidence="9 14" id="KW-0560">Oxidoreductase</keyword>
<feature type="binding site" description="axial binding residue" evidence="13">
    <location>
        <position position="196"/>
    </location>
    <ligand>
        <name>heme</name>
        <dbReference type="ChEBI" id="CHEBI:30413"/>
    </ligand>
    <ligandPart>
        <name>Fe</name>
        <dbReference type="ChEBI" id="CHEBI:18248"/>
    </ligandPart>
</feature>
<keyword evidence="16" id="KW-1185">Reference proteome</keyword>
<reference evidence="15 16" key="1">
    <citation type="submission" date="2019-02" db="EMBL/GenBank/DDBJ databases">
        <title>Genome sequencing of the rare red list fungi Bondarzewia mesenterica.</title>
        <authorList>
            <person name="Buettner E."/>
            <person name="Kellner H."/>
        </authorList>
    </citation>
    <scope>NUCLEOTIDE SEQUENCE [LARGE SCALE GENOMIC DNA]</scope>
    <source>
        <strain evidence="15 16">DSM 108281</strain>
    </source>
</reference>
<sequence length="544" mass="59887">MYEPGAHPPVEFIPIFKYVPARWVSWKALCSEIRELQFKLYGGLIDLSLVEGEADTTALFLQSLTLWLVAHPEVQLKAQEEIDSVIGSDRAPVLEDFQSLPYVQAIIKDTLRFRPIVPLGVPHYTSGDEKVDGFCIPKGCTTFIDQWAMFHDSDFYDDPEVLRPEQFLAAEPGNKLGADLTGRNNDLHFGGGRRICVGMHLANNTFVRVLDDASHLTHEFVLILTTMNLLWAFKLKEAIGPLTKDLIPVDINDYSTKSETHANLIQRKFAAARLVFEQFEHDLSEEDEDCDCIAPPDRSQIRGQANGYVTGGQSRYDSFPESILQWHAQYTMRSHPHPGIQILAMVRISSAIVVFPFVLAALASPLSKRTAAQVEYDISNIDNQVNVLNTAIEAFPDSGGSLVDALAIHTGATYLETAINSATSDTQARYLHDLTLHSSSLIDVQATNPFSDADGQTILSQLRALGSDIISALQHLVTKKSAFEASPISDIPTLEQDLRTLESDTSAFEDAIIANTPADLLDQANSIKSDVDSALTKAVAAYAS</sequence>
<keyword evidence="5 13" id="KW-0349">Heme</keyword>
<dbReference type="Pfam" id="PF12296">
    <property type="entry name" value="HsbA"/>
    <property type="match status" value="2"/>
</dbReference>
<evidence type="ECO:0000256" key="11">
    <source>
        <dbReference type="ARBA" id="ARBA00023033"/>
    </source>
</evidence>
<dbReference type="AlphaFoldDB" id="A0A4S4LQS8"/>
<dbReference type="Proteomes" id="UP000310158">
    <property type="component" value="Unassembled WGS sequence"/>
</dbReference>
<evidence type="ECO:0000256" key="9">
    <source>
        <dbReference type="ARBA" id="ARBA00023002"/>
    </source>
</evidence>
<dbReference type="PANTHER" id="PTHR46300">
    <property type="entry name" value="P450, PUTATIVE (EUROFUNG)-RELATED-RELATED"/>
    <property type="match status" value="1"/>
</dbReference>
<evidence type="ECO:0000256" key="4">
    <source>
        <dbReference type="ARBA" id="ARBA00010617"/>
    </source>
</evidence>
<comment type="caution">
    <text evidence="15">The sequence shown here is derived from an EMBL/GenBank/DDBJ whole genome shotgun (WGS) entry which is preliminary data.</text>
</comment>
<keyword evidence="7 13" id="KW-0479">Metal-binding</keyword>
<comment type="subcellular location">
    <subcellularLocation>
        <location evidence="2">Membrane</location>
    </subcellularLocation>
</comment>
<dbReference type="InterPro" id="IPR021054">
    <property type="entry name" value="Cell_wall_mannoprotein_1"/>
</dbReference>
<keyword evidence="10 13" id="KW-0408">Iron</keyword>
<organism evidence="15 16">
    <name type="scientific">Bondarzewia mesenterica</name>
    <dbReference type="NCBI Taxonomy" id="1095465"/>
    <lineage>
        <taxon>Eukaryota</taxon>
        <taxon>Fungi</taxon>
        <taxon>Dikarya</taxon>
        <taxon>Basidiomycota</taxon>
        <taxon>Agaricomycotina</taxon>
        <taxon>Agaricomycetes</taxon>
        <taxon>Russulales</taxon>
        <taxon>Bondarzewiaceae</taxon>
        <taxon>Bondarzewia</taxon>
    </lineage>
</organism>
<evidence type="ECO:0008006" key="17">
    <source>
        <dbReference type="Google" id="ProtNLM"/>
    </source>
</evidence>
<name>A0A4S4LQS8_9AGAM</name>
<evidence type="ECO:0000256" key="3">
    <source>
        <dbReference type="ARBA" id="ARBA00005179"/>
    </source>
</evidence>
<evidence type="ECO:0000256" key="14">
    <source>
        <dbReference type="RuleBase" id="RU000461"/>
    </source>
</evidence>
<dbReference type="EMBL" id="SGPL01000276">
    <property type="protein sequence ID" value="THH14455.1"/>
    <property type="molecule type" value="Genomic_DNA"/>
</dbReference>
<dbReference type="Pfam" id="PF00067">
    <property type="entry name" value="p450"/>
    <property type="match status" value="1"/>
</dbReference>
<dbReference type="InterPro" id="IPR036396">
    <property type="entry name" value="Cyt_P450_sf"/>
</dbReference>
<evidence type="ECO:0000256" key="6">
    <source>
        <dbReference type="ARBA" id="ARBA00022692"/>
    </source>
</evidence>
<dbReference type="GO" id="GO:0020037">
    <property type="term" value="F:heme binding"/>
    <property type="evidence" value="ECO:0007669"/>
    <property type="project" value="InterPro"/>
</dbReference>